<feature type="domain" description="PPIase cyclophilin-type" evidence="5">
    <location>
        <begin position="531"/>
        <end position="666"/>
    </location>
</feature>
<name>A0A315Z735_SEDFL</name>
<comment type="caution">
    <text evidence="6">The sequence shown here is derived from an EMBL/GenBank/DDBJ whole genome shotgun (WGS) entry which is preliminary data.</text>
</comment>
<evidence type="ECO:0000256" key="3">
    <source>
        <dbReference type="ARBA" id="ARBA00023235"/>
    </source>
</evidence>
<proteinExistence type="predicted"/>
<feature type="transmembrane region" description="Helical" evidence="4">
    <location>
        <begin position="7"/>
        <end position="27"/>
    </location>
</feature>
<keyword evidence="4" id="KW-0472">Membrane</keyword>
<evidence type="ECO:0000256" key="4">
    <source>
        <dbReference type="SAM" id="Phobius"/>
    </source>
</evidence>
<dbReference type="Pfam" id="PF00160">
    <property type="entry name" value="Pro_isomerase"/>
    <property type="match status" value="1"/>
</dbReference>
<keyword evidence="4" id="KW-0812">Transmembrane</keyword>
<dbReference type="EC" id="5.2.1.8" evidence="1"/>
<dbReference type="GO" id="GO:0003755">
    <property type="term" value="F:peptidyl-prolyl cis-trans isomerase activity"/>
    <property type="evidence" value="ECO:0007669"/>
    <property type="project" value="UniProtKB-KW"/>
</dbReference>
<dbReference type="InterPro" id="IPR044666">
    <property type="entry name" value="Cyclophilin_A-like"/>
</dbReference>
<dbReference type="InterPro" id="IPR016024">
    <property type="entry name" value="ARM-type_fold"/>
</dbReference>
<keyword evidence="2" id="KW-0697">Rotamase</keyword>
<evidence type="ECO:0000256" key="2">
    <source>
        <dbReference type="ARBA" id="ARBA00023110"/>
    </source>
</evidence>
<dbReference type="SUPFAM" id="SSF48371">
    <property type="entry name" value="ARM repeat"/>
    <property type="match status" value="1"/>
</dbReference>
<dbReference type="RefSeq" id="WP_109620265.1">
    <property type="nucleotide sequence ID" value="NZ_QGDO01000005.1"/>
</dbReference>
<dbReference type="EMBL" id="QGDO01000005">
    <property type="protein sequence ID" value="PWJ39964.1"/>
    <property type="molecule type" value="Genomic_DNA"/>
</dbReference>
<keyword evidence="3 6" id="KW-0413">Isomerase</keyword>
<dbReference type="InterPro" id="IPR029000">
    <property type="entry name" value="Cyclophilin-like_dom_sf"/>
</dbReference>
<sequence>MKRNNKIFVFTVFALALGAFLFFNNFFSTQSIFLNKYENKKLQNVLKLQLARDTEALEKLYQKSKSAEIKASIISALGKIQDPKSEFFLMEVLKDTLSDLESRKEAAFAIGQFRNNKNAADLTNLITSESEKSFVDEMIVALGKVGGEAQLDFLVHLKESNHQYAFSCLQGLSELLAKGIYNEQAVFNILEKFLSEDEMYRTLGAQYFSRVPNLDAVIPYASITGLINNETDTDSRSKLILSLRHYPKNGDVKKFLLNHLETEKSPLVLMEALQALNSFSLTYREKKKVIPSLSSENKGVSYYASKLIADKMIAWEVEYWEKVIDRISYSKAKSILLASMVKNSNKKSVLAKVKSLYSSSSKTHERAWYLDALCKDTTQWELATKVIMQDTSQQLKTSALQSLINAYKQSDEQVVKAVYPKIEEEFLAMLKVMLESNDEGLISIAASSLRDPVLGYKRLIEDYEFLYTTKDKLRLPLQYEALYELNKTIAYYEGKDEENLDPSVFLKKELNTKTLATIPSDGIVKVETSEGNIFLRLNLEKSPIGVQHFVENLHKGYYNHKRFHRVVHDFVVQTGCHRGDGFGTDAEELIPSEFTSDYYEKGTVGVASLGKDTESSQWFITLTDTPRLNGRYTVIGKVIQGMDVVERLSEEDYVLNVSWENNHLLI</sequence>
<evidence type="ECO:0000313" key="6">
    <source>
        <dbReference type="EMBL" id="PWJ39964.1"/>
    </source>
</evidence>
<dbReference type="AlphaFoldDB" id="A0A315Z735"/>
<dbReference type="Gene3D" id="2.40.100.10">
    <property type="entry name" value="Cyclophilin-like"/>
    <property type="match status" value="1"/>
</dbReference>
<dbReference type="CDD" id="cd00317">
    <property type="entry name" value="cyclophilin"/>
    <property type="match status" value="1"/>
</dbReference>
<dbReference type="Gene3D" id="1.25.10.10">
    <property type="entry name" value="Leucine-rich Repeat Variant"/>
    <property type="match status" value="1"/>
</dbReference>
<protein>
    <recommendedName>
        <fullName evidence="1">peptidylprolyl isomerase</fullName>
        <ecNumber evidence="1">5.2.1.8</ecNumber>
    </recommendedName>
</protein>
<dbReference type="InterPro" id="IPR011989">
    <property type="entry name" value="ARM-like"/>
</dbReference>
<evidence type="ECO:0000313" key="7">
    <source>
        <dbReference type="Proteomes" id="UP000245535"/>
    </source>
</evidence>
<dbReference type="OrthoDB" id="9807797at2"/>
<gene>
    <name evidence="6" type="ORF">BC781_10527</name>
</gene>
<dbReference type="PANTHER" id="PTHR45625">
    <property type="entry name" value="PEPTIDYL-PROLYL CIS-TRANS ISOMERASE-RELATED"/>
    <property type="match status" value="1"/>
</dbReference>
<evidence type="ECO:0000256" key="1">
    <source>
        <dbReference type="ARBA" id="ARBA00013194"/>
    </source>
</evidence>
<reference evidence="6 7" key="1">
    <citation type="submission" date="2018-03" db="EMBL/GenBank/DDBJ databases">
        <title>Genomic Encyclopedia of Archaeal and Bacterial Type Strains, Phase II (KMG-II): from individual species to whole genera.</title>
        <authorList>
            <person name="Goeker M."/>
        </authorList>
    </citation>
    <scope>NUCLEOTIDE SEQUENCE [LARGE SCALE GENOMIC DNA]</scope>
    <source>
        <strain evidence="6 7">DSM 28229</strain>
    </source>
</reference>
<dbReference type="PANTHER" id="PTHR45625:SF4">
    <property type="entry name" value="PEPTIDYLPROLYL ISOMERASE DOMAIN AND WD REPEAT-CONTAINING PROTEIN 1"/>
    <property type="match status" value="1"/>
</dbReference>
<keyword evidence="7" id="KW-1185">Reference proteome</keyword>
<evidence type="ECO:0000259" key="5">
    <source>
        <dbReference type="PROSITE" id="PS50072"/>
    </source>
</evidence>
<dbReference type="Proteomes" id="UP000245535">
    <property type="component" value="Unassembled WGS sequence"/>
</dbReference>
<dbReference type="Pfam" id="PF13646">
    <property type="entry name" value="HEAT_2"/>
    <property type="match status" value="1"/>
</dbReference>
<dbReference type="SUPFAM" id="SSF50891">
    <property type="entry name" value="Cyclophilin-like"/>
    <property type="match status" value="1"/>
</dbReference>
<organism evidence="6 7">
    <name type="scientific">Sediminitomix flava</name>
    <dbReference type="NCBI Taxonomy" id="379075"/>
    <lineage>
        <taxon>Bacteria</taxon>
        <taxon>Pseudomonadati</taxon>
        <taxon>Bacteroidota</taxon>
        <taxon>Cytophagia</taxon>
        <taxon>Cytophagales</taxon>
        <taxon>Flammeovirgaceae</taxon>
        <taxon>Sediminitomix</taxon>
    </lineage>
</organism>
<accession>A0A315Z735</accession>
<dbReference type="InterPro" id="IPR002130">
    <property type="entry name" value="Cyclophilin-type_PPIase_dom"/>
</dbReference>
<keyword evidence="4" id="KW-1133">Transmembrane helix</keyword>
<dbReference type="PROSITE" id="PS50072">
    <property type="entry name" value="CSA_PPIASE_2"/>
    <property type="match status" value="1"/>
</dbReference>